<dbReference type="SUPFAM" id="SSF51445">
    <property type="entry name" value="(Trans)glycosidases"/>
    <property type="match status" value="1"/>
</dbReference>
<evidence type="ECO:0000256" key="2">
    <source>
        <dbReference type="RuleBase" id="RU361185"/>
    </source>
</evidence>
<proteinExistence type="inferred from homology"/>
<dbReference type="EMBL" id="KZ504011">
    <property type="protein sequence ID" value="PKU60127.1"/>
    <property type="molecule type" value="Genomic_DNA"/>
</dbReference>
<gene>
    <name evidence="4" type="ORF">MA16_Dca025370</name>
</gene>
<dbReference type="Pfam" id="PF01055">
    <property type="entry name" value="Glyco_hydro_31_2nd"/>
    <property type="match status" value="1"/>
</dbReference>
<organism evidence="4 5">
    <name type="scientific">Dendrobium catenatum</name>
    <dbReference type="NCBI Taxonomy" id="906689"/>
    <lineage>
        <taxon>Eukaryota</taxon>
        <taxon>Viridiplantae</taxon>
        <taxon>Streptophyta</taxon>
        <taxon>Embryophyta</taxon>
        <taxon>Tracheophyta</taxon>
        <taxon>Spermatophyta</taxon>
        <taxon>Magnoliopsida</taxon>
        <taxon>Liliopsida</taxon>
        <taxon>Asparagales</taxon>
        <taxon>Orchidaceae</taxon>
        <taxon>Epidendroideae</taxon>
        <taxon>Malaxideae</taxon>
        <taxon>Dendrobiinae</taxon>
        <taxon>Dendrobium</taxon>
    </lineage>
</organism>
<dbReference type="InterPro" id="IPR017853">
    <property type="entry name" value="GH"/>
</dbReference>
<evidence type="ECO:0000313" key="5">
    <source>
        <dbReference type="Proteomes" id="UP000233837"/>
    </source>
</evidence>
<protein>
    <submittedName>
        <fullName evidence="4">Alpha-glucosidase</fullName>
    </submittedName>
</protein>
<name>A0A2I0V9N4_9ASPA</name>
<accession>A0A2I0V9N4</accession>
<keyword evidence="2" id="KW-0326">Glycosidase</keyword>
<sequence>MISLFSLLGEVWPGPCVFPDFTRKEARLWWANLVKDFVSNGVDGIWNDMNEPAVFKVSLWKLRPAVSIRFSKIDKRLQFYSTDSYKDNA</sequence>
<dbReference type="GO" id="GO:0004553">
    <property type="term" value="F:hydrolase activity, hydrolyzing O-glycosyl compounds"/>
    <property type="evidence" value="ECO:0007669"/>
    <property type="project" value="InterPro"/>
</dbReference>
<keyword evidence="5" id="KW-1185">Reference proteome</keyword>
<comment type="similarity">
    <text evidence="1 2">Belongs to the glycosyl hydrolase 31 family.</text>
</comment>
<evidence type="ECO:0000256" key="1">
    <source>
        <dbReference type="ARBA" id="ARBA00007806"/>
    </source>
</evidence>
<keyword evidence="2" id="KW-0378">Hydrolase</keyword>
<dbReference type="Gene3D" id="3.20.20.80">
    <property type="entry name" value="Glycosidases"/>
    <property type="match status" value="1"/>
</dbReference>
<dbReference type="PROSITE" id="PS00129">
    <property type="entry name" value="GLYCOSYL_HYDROL_F31_1"/>
    <property type="match status" value="1"/>
</dbReference>
<dbReference type="AlphaFoldDB" id="A0A2I0V9N4"/>
<dbReference type="GO" id="GO:0005975">
    <property type="term" value="P:carbohydrate metabolic process"/>
    <property type="evidence" value="ECO:0007669"/>
    <property type="project" value="InterPro"/>
</dbReference>
<dbReference type="InterPro" id="IPR000322">
    <property type="entry name" value="Glyco_hydro_31_TIM"/>
</dbReference>
<dbReference type="PANTHER" id="PTHR22762:SF120">
    <property type="entry name" value="HETEROGLYCAN GLUCOSIDASE 1"/>
    <property type="match status" value="1"/>
</dbReference>
<dbReference type="InterPro" id="IPR030458">
    <property type="entry name" value="Glyco_hydro_31_AS"/>
</dbReference>
<evidence type="ECO:0000259" key="3">
    <source>
        <dbReference type="Pfam" id="PF01055"/>
    </source>
</evidence>
<dbReference type="STRING" id="906689.A0A2I0V9N4"/>
<feature type="domain" description="Glycoside hydrolase family 31 TIM barrel" evidence="3">
    <location>
        <begin position="9"/>
        <end position="57"/>
    </location>
</feature>
<dbReference type="Proteomes" id="UP000233837">
    <property type="component" value="Unassembled WGS sequence"/>
</dbReference>
<dbReference type="PANTHER" id="PTHR22762">
    <property type="entry name" value="ALPHA-GLUCOSIDASE"/>
    <property type="match status" value="1"/>
</dbReference>
<reference evidence="4 5" key="2">
    <citation type="journal article" date="2017" name="Nature">
        <title>The Apostasia genome and the evolution of orchids.</title>
        <authorList>
            <person name="Zhang G.Q."/>
            <person name="Liu K.W."/>
            <person name="Li Z."/>
            <person name="Lohaus R."/>
            <person name="Hsiao Y.Y."/>
            <person name="Niu S.C."/>
            <person name="Wang J.Y."/>
            <person name="Lin Y.C."/>
            <person name="Xu Q."/>
            <person name="Chen L.J."/>
            <person name="Yoshida K."/>
            <person name="Fujiwara S."/>
            <person name="Wang Z.W."/>
            <person name="Zhang Y.Q."/>
            <person name="Mitsuda N."/>
            <person name="Wang M."/>
            <person name="Liu G.H."/>
            <person name="Pecoraro L."/>
            <person name="Huang H.X."/>
            <person name="Xiao X.J."/>
            <person name="Lin M."/>
            <person name="Wu X.Y."/>
            <person name="Wu W.L."/>
            <person name="Chen Y.Y."/>
            <person name="Chang S.B."/>
            <person name="Sakamoto S."/>
            <person name="Ohme-Takagi M."/>
            <person name="Yagi M."/>
            <person name="Zeng S.J."/>
            <person name="Shen C.Y."/>
            <person name="Yeh C.M."/>
            <person name="Luo Y.B."/>
            <person name="Tsai W.C."/>
            <person name="Van de Peer Y."/>
            <person name="Liu Z.J."/>
        </authorList>
    </citation>
    <scope>NUCLEOTIDE SEQUENCE [LARGE SCALE GENOMIC DNA]</scope>
    <source>
        <tissue evidence="4">The whole plant</tissue>
    </source>
</reference>
<evidence type="ECO:0000313" key="4">
    <source>
        <dbReference type="EMBL" id="PKU60127.1"/>
    </source>
</evidence>
<reference evidence="4 5" key="1">
    <citation type="journal article" date="2016" name="Sci. Rep.">
        <title>The Dendrobium catenatum Lindl. genome sequence provides insights into polysaccharide synthase, floral development and adaptive evolution.</title>
        <authorList>
            <person name="Zhang G.Q."/>
            <person name="Xu Q."/>
            <person name="Bian C."/>
            <person name="Tsai W.C."/>
            <person name="Yeh C.M."/>
            <person name="Liu K.W."/>
            <person name="Yoshida K."/>
            <person name="Zhang L.S."/>
            <person name="Chang S.B."/>
            <person name="Chen F."/>
            <person name="Shi Y."/>
            <person name="Su Y.Y."/>
            <person name="Zhang Y.Q."/>
            <person name="Chen L.J."/>
            <person name="Yin Y."/>
            <person name="Lin M."/>
            <person name="Huang H."/>
            <person name="Deng H."/>
            <person name="Wang Z.W."/>
            <person name="Zhu S.L."/>
            <person name="Zhao X."/>
            <person name="Deng C."/>
            <person name="Niu S.C."/>
            <person name="Huang J."/>
            <person name="Wang M."/>
            <person name="Liu G.H."/>
            <person name="Yang H.J."/>
            <person name="Xiao X.J."/>
            <person name="Hsiao Y.Y."/>
            <person name="Wu W.L."/>
            <person name="Chen Y.Y."/>
            <person name="Mitsuda N."/>
            <person name="Ohme-Takagi M."/>
            <person name="Luo Y.B."/>
            <person name="Van de Peer Y."/>
            <person name="Liu Z.J."/>
        </authorList>
    </citation>
    <scope>NUCLEOTIDE SEQUENCE [LARGE SCALE GENOMIC DNA]</scope>
    <source>
        <tissue evidence="4">The whole plant</tissue>
    </source>
</reference>